<evidence type="ECO:0000256" key="1">
    <source>
        <dbReference type="SAM" id="MobiDB-lite"/>
    </source>
</evidence>
<organism evidence="3 4">
    <name type="scientific">Clathrus columnatus</name>
    <dbReference type="NCBI Taxonomy" id="1419009"/>
    <lineage>
        <taxon>Eukaryota</taxon>
        <taxon>Fungi</taxon>
        <taxon>Dikarya</taxon>
        <taxon>Basidiomycota</taxon>
        <taxon>Agaricomycotina</taxon>
        <taxon>Agaricomycetes</taxon>
        <taxon>Phallomycetidae</taxon>
        <taxon>Phallales</taxon>
        <taxon>Clathraceae</taxon>
        <taxon>Clathrus</taxon>
    </lineage>
</organism>
<dbReference type="Pfam" id="PF15496">
    <property type="entry name" value="DUF4646"/>
    <property type="match status" value="1"/>
</dbReference>
<feature type="compositionally biased region" description="Basic and acidic residues" evidence="1">
    <location>
        <begin position="276"/>
        <end position="309"/>
    </location>
</feature>
<dbReference type="Proteomes" id="UP001050691">
    <property type="component" value="Unassembled WGS sequence"/>
</dbReference>
<dbReference type="AlphaFoldDB" id="A0AAV5ADN7"/>
<proteinExistence type="predicted"/>
<keyword evidence="2" id="KW-0472">Membrane</keyword>
<evidence type="ECO:0000256" key="2">
    <source>
        <dbReference type="SAM" id="Phobius"/>
    </source>
</evidence>
<dbReference type="InterPro" id="IPR028018">
    <property type="entry name" value="DUF4646"/>
</dbReference>
<feature type="transmembrane region" description="Helical" evidence="2">
    <location>
        <begin position="171"/>
        <end position="194"/>
    </location>
</feature>
<gene>
    <name evidence="3" type="ORF">Clacol_004838</name>
</gene>
<sequence>MITDHSEGPLSSNDEKKSYDKVNAHDHSPPLYAPPPYPPHSYSSSANLTAGTGSQTSSVIITRPSSAPPSDSNHKPKRDPLNPLPPSFSRPVPRFPPLPPFPPLTLNSKGSALNKGFPISLPIPLYPSVLNPNQQRNFIHPFSQRDVLEEDWKRLLEDIYITAQLTTGQKIGLFTAHAIPAITGVGLIGGILVTKGIHRRMKKKRIEPVADLVDVWNQYFFHKRGLHVILAHGPENISGEFDGPAPDWIGIRAEIVGGHVAESSFSSDSSSGDELEDKKRTTTTRRERREARRAAIKGKIEEKREERRASRARRKAEKNSK</sequence>
<feature type="compositionally biased region" description="Pro residues" evidence="1">
    <location>
        <begin position="82"/>
        <end position="96"/>
    </location>
</feature>
<feature type="compositionally biased region" description="Basic residues" evidence="1">
    <location>
        <begin position="310"/>
        <end position="321"/>
    </location>
</feature>
<keyword evidence="2" id="KW-1133">Transmembrane helix</keyword>
<feature type="region of interest" description="Disordered" evidence="1">
    <location>
        <begin position="262"/>
        <end position="321"/>
    </location>
</feature>
<feature type="region of interest" description="Disordered" evidence="1">
    <location>
        <begin position="1"/>
        <end position="96"/>
    </location>
</feature>
<name>A0AAV5ADN7_9AGAM</name>
<feature type="compositionally biased region" description="Low complexity" evidence="1">
    <location>
        <begin position="262"/>
        <end position="272"/>
    </location>
</feature>
<evidence type="ECO:0000313" key="3">
    <source>
        <dbReference type="EMBL" id="GJJ10611.1"/>
    </source>
</evidence>
<keyword evidence="2" id="KW-0812">Transmembrane</keyword>
<comment type="caution">
    <text evidence="3">The sequence shown here is derived from an EMBL/GenBank/DDBJ whole genome shotgun (WGS) entry which is preliminary data.</text>
</comment>
<dbReference type="EMBL" id="BPWL01000005">
    <property type="protein sequence ID" value="GJJ10611.1"/>
    <property type="molecule type" value="Genomic_DNA"/>
</dbReference>
<feature type="compositionally biased region" description="Polar residues" evidence="1">
    <location>
        <begin position="47"/>
        <end position="71"/>
    </location>
</feature>
<evidence type="ECO:0000313" key="4">
    <source>
        <dbReference type="Proteomes" id="UP001050691"/>
    </source>
</evidence>
<feature type="compositionally biased region" description="Basic and acidic residues" evidence="1">
    <location>
        <begin position="1"/>
        <end position="28"/>
    </location>
</feature>
<protein>
    <submittedName>
        <fullName evidence="3">Uncharacterized protein</fullName>
    </submittedName>
</protein>
<accession>A0AAV5ADN7</accession>
<keyword evidence="4" id="KW-1185">Reference proteome</keyword>
<reference evidence="3" key="1">
    <citation type="submission" date="2021-10" db="EMBL/GenBank/DDBJ databases">
        <title>De novo Genome Assembly of Clathrus columnatus (Basidiomycota, Fungi) Using Illumina and Nanopore Sequence Data.</title>
        <authorList>
            <person name="Ogiso-Tanaka E."/>
            <person name="Itagaki H."/>
            <person name="Hosoya T."/>
            <person name="Hosaka K."/>
        </authorList>
    </citation>
    <scope>NUCLEOTIDE SEQUENCE</scope>
    <source>
        <strain evidence="3">MO-923</strain>
    </source>
</reference>